<evidence type="ECO:0000313" key="3">
    <source>
        <dbReference type="Proteomes" id="UP000606786"/>
    </source>
</evidence>
<reference evidence="2" key="1">
    <citation type="submission" date="2020-11" db="EMBL/GenBank/DDBJ databases">
        <authorList>
            <person name="Whitehead M."/>
        </authorList>
    </citation>
    <scope>NUCLEOTIDE SEQUENCE</scope>
    <source>
        <strain evidence="2">EGII</strain>
    </source>
</reference>
<name>A0A811VGB0_CERCA</name>
<feature type="region of interest" description="Disordered" evidence="1">
    <location>
        <begin position="1"/>
        <end position="27"/>
    </location>
</feature>
<proteinExistence type="predicted"/>
<gene>
    <name evidence="2" type="ORF">CCAP1982_LOCUS23283</name>
</gene>
<evidence type="ECO:0000313" key="2">
    <source>
        <dbReference type="EMBL" id="CAD7015338.1"/>
    </source>
</evidence>
<protein>
    <submittedName>
        <fullName evidence="2">(Mediterranean fruit fly) hypothetical protein</fullName>
    </submittedName>
</protein>
<organism evidence="2 3">
    <name type="scientific">Ceratitis capitata</name>
    <name type="common">Mediterranean fruit fly</name>
    <name type="synonym">Tephritis capitata</name>
    <dbReference type="NCBI Taxonomy" id="7213"/>
    <lineage>
        <taxon>Eukaryota</taxon>
        <taxon>Metazoa</taxon>
        <taxon>Ecdysozoa</taxon>
        <taxon>Arthropoda</taxon>
        <taxon>Hexapoda</taxon>
        <taxon>Insecta</taxon>
        <taxon>Pterygota</taxon>
        <taxon>Neoptera</taxon>
        <taxon>Endopterygota</taxon>
        <taxon>Diptera</taxon>
        <taxon>Brachycera</taxon>
        <taxon>Muscomorpha</taxon>
        <taxon>Tephritoidea</taxon>
        <taxon>Tephritidae</taxon>
        <taxon>Ceratitis</taxon>
        <taxon>Ceratitis</taxon>
    </lineage>
</organism>
<keyword evidence="3" id="KW-1185">Reference proteome</keyword>
<dbReference type="EMBL" id="CAJHJT010000056">
    <property type="protein sequence ID" value="CAD7015338.1"/>
    <property type="molecule type" value="Genomic_DNA"/>
</dbReference>
<accession>A0A811VGB0</accession>
<dbReference type="Proteomes" id="UP000606786">
    <property type="component" value="Unassembled WGS sequence"/>
</dbReference>
<sequence>MRSSQIFTNTPKQQQQQQPHKAQRKIIKSGIKGHASSSLLCEMQQKRFTIAHAYCIVMNR</sequence>
<comment type="caution">
    <text evidence="2">The sequence shown here is derived from an EMBL/GenBank/DDBJ whole genome shotgun (WGS) entry which is preliminary data.</text>
</comment>
<evidence type="ECO:0000256" key="1">
    <source>
        <dbReference type="SAM" id="MobiDB-lite"/>
    </source>
</evidence>
<feature type="compositionally biased region" description="Polar residues" evidence="1">
    <location>
        <begin position="1"/>
        <end position="12"/>
    </location>
</feature>
<dbReference type="AlphaFoldDB" id="A0A811VGB0"/>